<evidence type="ECO:0008006" key="3">
    <source>
        <dbReference type="Google" id="ProtNLM"/>
    </source>
</evidence>
<reference evidence="1 2" key="1">
    <citation type="submission" date="2019-10" db="EMBL/GenBank/DDBJ databases">
        <title>Vibrio sp. nov. isolated from a shrimp pond.</title>
        <authorList>
            <person name="Gomez-Gil B."/>
            <person name="Enciso-Ibarra J."/>
            <person name="Enciso-Ibarra K."/>
            <person name="Bolan-Mejia C."/>
        </authorList>
    </citation>
    <scope>NUCLEOTIDE SEQUENCE [LARGE SCALE GENOMIC DNA]</scope>
    <source>
        <strain evidence="1 2">CAIM 722</strain>
    </source>
</reference>
<protein>
    <recommendedName>
        <fullName evidence="3">Type III secretion protein</fullName>
    </recommendedName>
</protein>
<accession>A0A7X4LN74</accession>
<organism evidence="1 2">
    <name type="scientific">Vibrio eleionomae</name>
    <dbReference type="NCBI Taxonomy" id="2653505"/>
    <lineage>
        <taxon>Bacteria</taxon>
        <taxon>Pseudomonadati</taxon>
        <taxon>Pseudomonadota</taxon>
        <taxon>Gammaproteobacteria</taxon>
        <taxon>Vibrionales</taxon>
        <taxon>Vibrionaceae</taxon>
        <taxon>Vibrio</taxon>
    </lineage>
</organism>
<name>A0A7X4LN74_9VIBR</name>
<dbReference type="EMBL" id="WEKT01000044">
    <property type="protein sequence ID" value="MZI95083.1"/>
    <property type="molecule type" value="Genomic_DNA"/>
</dbReference>
<evidence type="ECO:0000313" key="1">
    <source>
        <dbReference type="EMBL" id="MZI95083.1"/>
    </source>
</evidence>
<comment type="caution">
    <text evidence="1">The sequence shown here is derived from an EMBL/GenBank/DDBJ whole genome shotgun (WGS) entry which is preliminary data.</text>
</comment>
<dbReference type="Proteomes" id="UP000462621">
    <property type="component" value="Unassembled WGS sequence"/>
</dbReference>
<dbReference type="RefSeq" id="WP_161157559.1">
    <property type="nucleotide sequence ID" value="NZ_WEKT01000044.1"/>
</dbReference>
<dbReference type="AlphaFoldDB" id="A0A7X4LN74"/>
<sequence length="190" mass="22131">MTIEHDAVWLTFWYTPWRNMDASWLAELTEYHDLIATSQCLDAMTPQGLRAKLALNSSHAPSPDNTLISWLQVDEHQRQRACYLASEIAQRGSANERLSPSDTEWCRHIAKALRPNVWLPAEMMSNHQDILGLWLLKQWVAEDIWQRLRLWLPYSQIGKLNQLADATLPELRIQPLWHSILWRINSSPQA</sequence>
<gene>
    <name evidence="1" type="ORF">F9817_18050</name>
</gene>
<proteinExistence type="predicted"/>
<evidence type="ECO:0000313" key="2">
    <source>
        <dbReference type="Proteomes" id="UP000462621"/>
    </source>
</evidence>
<keyword evidence="2" id="KW-1185">Reference proteome</keyword>